<evidence type="ECO:0000313" key="1">
    <source>
        <dbReference type="EMBL" id="RNA20700.1"/>
    </source>
</evidence>
<evidence type="ECO:0000313" key="2">
    <source>
        <dbReference type="Proteomes" id="UP000276133"/>
    </source>
</evidence>
<protein>
    <submittedName>
        <fullName evidence="1">Uncharacterized protein</fullName>
    </submittedName>
</protein>
<dbReference type="EMBL" id="REGN01003803">
    <property type="protein sequence ID" value="RNA20700.1"/>
    <property type="molecule type" value="Genomic_DNA"/>
</dbReference>
<comment type="caution">
    <text evidence="1">The sequence shown here is derived from an EMBL/GenBank/DDBJ whole genome shotgun (WGS) entry which is preliminary data.</text>
</comment>
<organism evidence="1 2">
    <name type="scientific">Brachionus plicatilis</name>
    <name type="common">Marine rotifer</name>
    <name type="synonym">Brachionus muelleri</name>
    <dbReference type="NCBI Taxonomy" id="10195"/>
    <lineage>
        <taxon>Eukaryota</taxon>
        <taxon>Metazoa</taxon>
        <taxon>Spiralia</taxon>
        <taxon>Gnathifera</taxon>
        <taxon>Rotifera</taxon>
        <taxon>Eurotatoria</taxon>
        <taxon>Monogononta</taxon>
        <taxon>Pseudotrocha</taxon>
        <taxon>Ploima</taxon>
        <taxon>Brachionidae</taxon>
        <taxon>Brachionus</taxon>
    </lineage>
</organism>
<keyword evidence="2" id="KW-1185">Reference proteome</keyword>
<dbReference type="Proteomes" id="UP000276133">
    <property type="component" value="Unassembled WGS sequence"/>
</dbReference>
<dbReference type="AlphaFoldDB" id="A0A3M7RAY8"/>
<gene>
    <name evidence="1" type="ORF">BpHYR1_041811</name>
</gene>
<reference evidence="1 2" key="1">
    <citation type="journal article" date="2018" name="Sci. Rep.">
        <title>Genomic signatures of local adaptation to the degree of environmental predictability in rotifers.</title>
        <authorList>
            <person name="Franch-Gras L."/>
            <person name="Hahn C."/>
            <person name="Garcia-Roger E.M."/>
            <person name="Carmona M.J."/>
            <person name="Serra M."/>
            <person name="Gomez A."/>
        </authorList>
    </citation>
    <scope>NUCLEOTIDE SEQUENCE [LARGE SCALE GENOMIC DNA]</scope>
    <source>
        <strain evidence="1">HYR1</strain>
    </source>
</reference>
<sequence>MIKDSKISRNWKRTERVIKNLICGCVIKLVSINNWDEVEKTCKEDTQTYTTGHLITGDMITNISLQKIMMFLGT</sequence>
<proteinExistence type="predicted"/>
<name>A0A3M7RAY8_BRAPC</name>
<accession>A0A3M7RAY8</accession>